<name>A0A7W6EXY6_9SPHN</name>
<sequence length="44" mass="4914">MAGEWIRKAIAAALFGERPAIERITSGNVSYLSLVRQYFDAQRG</sequence>
<evidence type="ECO:0000313" key="1">
    <source>
        <dbReference type="EMBL" id="MBB3862756.1"/>
    </source>
</evidence>
<dbReference type="RefSeq" id="WP_281372540.1">
    <property type="nucleotide sequence ID" value="NZ_JACICY010000022.1"/>
</dbReference>
<evidence type="ECO:0000313" key="2">
    <source>
        <dbReference type="Proteomes" id="UP000562395"/>
    </source>
</evidence>
<dbReference type="AlphaFoldDB" id="A0A7W6EXY6"/>
<reference evidence="1 2" key="1">
    <citation type="submission" date="2020-08" db="EMBL/GenBank/DDBJ databases">
        <title>Genomic Encyclopedia of Type Strains, Phase IV (KMG-IV): sequencing the most valuable type-strain genomes for metagenomic binning, comparative biology and taxonomic classification.</title>
        <authorList>
            <person name="Goeker M."/>
        </authorList>
    </citation>
    <scope>NUCLEOTIDE SEQUENCE [LARGE SCALE GENOMIC DNA]</scope>
    <source>
        <strain evidence="1 2">DSM 14552</strain>
    </source>
</reference>
<dbReference type="Proteomes" id="UP000562395">
    <property type="component" value="Unassembled WGS sequence"/>
</dbReference>
<dbReference type="EMBL" id="JACICY010000022">
    <property type="protein sequence ID" value="MBB3862756.1"/>
    <property type="molecule type" value="Genomic_DNA"/>
</dbReference>
<comment type="caution">
    <text evidence="1">The sequence shown here is derived from an EMBL/GenBank/DDBJ whole genome shotgun (WGS) entry which is preliminary data.</text>
</comment>
<organism evidence="1 2">
    <name type="scientific">Novosphingobium hassiacum</name>
    <dbReference type="NCBI Taxonomy" id="173676"/>
    <lineage>
        <taxon>Bacteria</taxon>
        <taxon>Pseudomonadati</taxon>
        <taxon>Pseudomonadota</taxon>
        <taxon>Alphaproteobacteria</taxon>
        <taxon>Sphingomonadales</taxon>
        <taxon>Sphingomonadaceae</taxon>
        <taxon>Novosphingobium</taxon>
    </lineage>
</organism>
<keyword evidence="2" id="KW-1185">Reference proteome</keyword>
<accession>A0A7W6EXY6</accession>
<proteinExistence type="predicted"/>
<protein>
    <submittedName>
        <fullName evidence="1">Uncharacterized protein</fullName>
    </submittedName>
</protein>
<gene>
    <name evidence="1" type="ORF">GGQ88_004058</name>
</gene>